<dbReference type="EMBL" id="MHRF01000004">
    <property type="protein sequence ID" value="OHA18606.1"/>
    <property type="molecule type" value="Genomic_DNA"/>
</dbReference>
<dbReference type="GO" id="GO:0005829">
    <property type="term" value="C:cytosol"/>
    <property type="evidence" value="ECO:0007669"/>
    <property type="project" value="TreeGrafter"/>
</dbReference>
<dbReference type="EC" id="6.3.5.2" evidence="3"/>
<dbReference type="Pfam" id="PF00958">
    <property type="entry name" value="GMP_synt_C"/>
    <property type="match status" value="1"/>
</dbReference>
<reference evidence="12 13" key="1">
    <citation type="journal article" date="2016" name="Nat. Commun.">
        <title>Thousands of microbial genomes shed light on interconnected biogeochemical processes in an aquifer system.</title>
        <authorList>
            <person name="Anantharaman K."/>
            <person name="Brown C.T."/>
            <person name="Hug L.A."/>
            <person name="Sharon I."/>
            <person name="Castelle C.J."/>
            <person name="Probst A.J."/>
            <person name="Thomas B.C."/>
            <person name="Singh A."/>
            <person name="Wilkins M.J."/>
            <person name="Karaoz U."/>
            <person name="Brodie E.L."/>
            <person name="Williams K.H."/>
            <person name="Hubbard S.S."/>
            <person name="Banfield J.F."/>
        </authorList>
    </citation>
    <scope>NUCLEOTIDE SEQUENCE [LARGE SCALE GENOMIC DNA]</scope>
</reference>
<keyword evidence="7 10" id="KW-0658">Purine biosynthesis</keyword>
<proteinExistence type="predicted"/>
<name>A0A1G2M3W7_9BACT</name>
<dbReference type="InterPro" id="IPR029062">
    <property type="entry name" value="Class_I_gatase-like"/>
</dbReference>
<dbReference type="Gene3D" id="3.40.50.620">
    <property type="entry name" value="HUPs"/>
    <property type="match status" value="1"/>
</dbReference>
<evidence type="ECO:0000313" key="13">
    <source>
        <dbReference type="Proteomes" id="UP000178873"/>
    </source>
</evidence>
<dbReference type="Gene3D" id="3.30.300.10">
    <property type="match status" value="1"/>
</dbReference>
<dbReference type="InterPro" id="IPR025777">
    <property type="entry name" value="GMPS_ATP_PPase_dom"/>
</dbReference>
<protein>
    <recommendedName>
        <fullName evidence="3">GMP synthase (glutamine-hydrolyzing)</fullName>
        <ecNumber evidence="3">6.3.5.2</ecNumber>
    </recommendedName>
</protein>
<dbReference type="Pfam" id="PF00117">
    <property type="entry name" value="GATase"/>
    <property type="match status" value="1"/>
</dbReference>
<evidence type="ECO:0000256" key="4">
    <source>
        <dbReference type="ARBA" id="ARBA00022598"/>
    </source>
</evidence>
<keyword evidence="5 10" id="KW-0547">Nucleotide-binding</keyword>
<dbReference type="PANTHER" id="PTHR11922:SF2">
    <property type="entry name" value="GMP SYNTHASE [GLUTAMINE-HYDROLYZING]"/>
    <property type="match status" value="1"/>
</dbReference>
<comment type="pathway">
    <text evidence="2">Purine metabolism; GMP biosynthesis; GMP from XMP (L-Gln route): step 1/1.</text>
</comment>
<evidence type="ECO:0000256" key="2">
    <source>
        <dbReference type="ARBA" id="ARBA00005153"/>
    </source>
</evidence>
<dbReference type="GO" id="GO:0003921">
    <property type="term" value="F:GMP synthase activity"/>
    <property type="evidence" value="ECO:0007669"/>
    <property type="project" value="InterPro"/>
</dbReference>
<comment type="caution">
    <text evidence="12">The sequence shown here is derived from an EMBL/GenBank/DDBJ whole genome shotgun (WGS) entry which is preliminary data.</text>
</comment>
<keyword evidence="8 10" id="KW-0067">ATP-binding</keyword>
<dbReference type="InterPro" id="IPR001674">
    <property type="entry name" value="GMP_synth_C"/>
</dbReference>
<keyword evidence="6 10" id="KW-0332">GMP biosynthesis</keyword>
<evidence type="ECO:0000259" key="11">
    <source>
        <dbReference type="PROSITE" id="PS51553"/>
    </source>
</evidence>
<evidence type="ECO:0000256" key="1">
    <source>
        <dbReference type="ARBA" id="ARBA00002332"/>
    </source>
</evidence>
<evidence type="ECO:0000313" key="12">
    <source>
        <dbReference type="EMBL" id="OHA18606.1"/>
    </source>
</evidence>
<gene>
    <name evidence="12" type="ORF">A2664_03135</name>
</gene>
<dbReference type="PROSITE" id="PS51553">
    <property type="entry name" value="GMPS_ATP_PPASE"/>
    <property type="match status" value="1"/>
</dbReference>
<dbReference type="UniPathway" id="UPA00189">
    <property type="reaction ID" value="UER00296"/>
</dbReference>
<evidence type="ECO:0000256" key="8">
    <source>
        <dbReference type="ARBA" id="ARBA00022840"/>
    </source>
</evidence>
<dbReference type="PROSITE" id="PS51273">
    <property type="entry name" value="GATASE_TYPE_1"/>
    <property type="match status" value="1"/>
</dbReference>
<dbReference type="GO" id="GO:0005524">
    <property type="term" value="F:ATP binding"/>
    <property type="evidence" value="ECO:0007669"/>
    <property type="project" value="UniProtKB-UniRule"/>
</dbReference>
<feature type="domain" description="GMPS ATP-PPase" evidence="11">
    <location>
        <begin position="204"/>
        <end position="389"/>
    </location>
</feature>
<evidence type="ECO:0000256" key="5">
    <source>
        <dbReference type="ARBA" id="ARBA00022741"/>
    </source>
</evidence>
<dbReference type="InterPro" id="IPR017926">
    <property type="entry name" value="GATASE"/>
</dbReference>
<evidence type="ECO:0000256" key="7">
    <source>
        <dbReference type="ARBA" id="ARBA00022755"/>
    </source>
</evidence>
<evidence type="ECO:0000256" key="3">
    <source>
        <dbReference type="ARBA" id="ARBA00012746"/>
    </source>
</evidence>
<dbReference type="SUPFAM" id="SSF52317">
    <property type="entry name" value="Class I glutamine amidotransferase-like"/>
    <property type="match status" value="1"/>
</dbReference>
<keyword evidence="4" id="KW-0436">Ligase</keyword>
<evidence type="ECO:0000256" key="6">
    <source>
        <dbReference type="ARBA" id="ARBA00022749"/>
    </source>
</evidence>
<sequence length="514" mass="56291">MKAPQVLIINLGSQYTDLIDRSLRDFGVRSAILPPARANDWLRSNTPKAIILSGSDASVNDPDPPAPPEVILTADIPILGICYGMQWLAKRLGGQVISRTGKGNYGRTEIHLTHDYFDQGLLDGLLANWLVVHASHGDVVTHLPPGFTRIAWPETSTTAGVMAMVSSERKMWGVQFHPEVHETQHGSTILSNFVLRIAGCEKDWNPRNLADEIREETLHVIGDRNAIIGFSGGVDSTTLTALMAPSLGNRLRAVTIDGGQLREGEILQIIETAKSAGVFDRHSMASAPFVRALSDTLDAEEKRKRFRVVYRDAFQTLARGYGASVVMQGSLAPDFIESGATGGANIASHHNVGLTFDGLDQVHPFRGLFKYEVRALGQELGLPADICTRQPFPGPGLFVRIVGAPVTEERLALLRLVDRDVTYILQASGEYQQMSQLVVALLCVNTAGVRGDGRSYKPTIAIRGLVTSDFMTGRGFQIKEETRRKLTRTLLRNPEVGNVGYFEADKPPCRTEFE</sequence>
<evidence type="ECO:0000256" key="9">
    <source>
        <dbReference type="ARBA" id="ARBA00022962"/>
    </source>
</evidence>
<dbReference type="Gene3D" id="3.40.50.880">
    <property type="match status" value="1"/>
</dbReference>
<evidence type="ECO:0000256" key="10">
    <source>
        <dbReference type="PROSITE-ProRule" id="PRU00886"/>
    </source>
</evidence>
<dbReference type="InterPro" id="IPR004739">
    <property type="entry name" value="GMP_synth_GATase"/>
</dbReference>
<keyword evidence="9" id="KW-0315">Glutamine amidotransferase</keyword>
<organism evidence="12 13">
    <name type="scientific">Candidatus Taylorbacteria bacterium RIFCSPHIGHO2_01_FULL_46_22b</name>
    <dbReference type="NCBI Taxonomy" id="1802301"/>
    <lineage>
        <taxon>Bacteria</taxon>
        <taxon>Candidatus Tayloriibacteriota</taxon>
    </lineage>
</organism>
<dbReference type="PANTHER" id="PTHR11922">
    <property type="entry name" value="GMP SYNTHASE-RELATED"/>
    <property type="match status" value="1"/>
</dbReference>
<dbReference type="NCBIfam" id="NF000848">
    <property type="entry name" value="PRK00074.1"/>
    <property type="match status" value="1"/>
</dbReference>
<dbReference type="NCBIfam" id="TIGR00888">
    <property type="entry name" value="guaA_Nterm"/>
    <property type="match status" value="1"/>
</dbReference>
<dbReference type="SUPFAM" id="SSF54810">
    <property type="entry name" value="GMP synthetase C-terminal dimerisation domain"/>
    <property type="match status" value="1"/>
</dbReference>
<dbReference type="InterPro" id="IPR014729">
    <property type="entry name" value="Rossmann-like_a/b/a_fold"/>
</dbReference>
<dbReference type="SUPFAM" id="SSF52402">
    <property type="entry name" value="Adenine nucleotide alpha hydrolases-like"/>
    <property type="match status" value="1"/>
</dbReference>
<feature type="binding site" evidence="10">
    <location>
        <begin position="231"/>
        <end position="237"/>
    </location>
    <ligand>
        <name>ATP</name>
        <dbReference type="ChEBI" id="CHEBI:30616"/>
    </ligand>
</feature>
<comment type="function">
    <text evidence="1">Catalyzes the synthesis of GMP from XMP.</text>
</comment>
<dbReference type="STRING" id="1802301.A2664_03135"/>
<dbReference type="AlphaFoldDB" id="A0A1G2M3W7"/>
<dbReference type="Proteomes" id="UP000178873">
    <property type="component" value="Unassembled WGS sequence"/>
</dbReference>
<accession>A0A1G2M3W7</accession>